<evidence type="ECO:0000259" key="8">
    <source>
        <dbReference type="PROSITE" id="PS50004"/>
    </source>
</evidence>
<dbReference type="GO" id="GO:0048015">
    <property type="term" value="P:phosphatidylinositol-mediated signaling"/>
    <property type="evidence" value="ECO:0007669"/>
    <property type="project" value="TreeGrafter"/>
</dbReference>
<keyword evidence="2 6" id="KW-0378">Hydrolase</keyword>
<evidence type="ECO:0000259" key="9">
    <source>
        <dbReference type="PROSITE" id="PS50008"/>
    </source>
</evidence>
<dbReference type="Pfam" id="PF09279">
    <property type="entry name" value="EF-hand_like"/>
    <property type="match status" value="1"/>
</dbReference>
<dbReference type="SUPFAM" id="SSF50729">
    <property type="entry name" value="PH domain-like"/>
    <property type="match status" value="1"/>
</dbReference>
<dbReference type="SUPFAM" id="SSF47473">
    <property type="entry name" value="EF-hand"/>
    <property type="match status" value="1"/>
</dbReference>
<protein>
    <recommendedName>
        <fullName evidence="1 6">Phosphoinositide phospholipase C</fullName>
        <ecNumber evidence="1 6">3.1.4.11</ecNumber>
    </recommendedName>
</protein>
<dbReference type="Gene3D" id="2.60.40.150">
    <property type="entry name" value="C2 domain"/>
    <property type="match status" value="1"/>
</dbReference>
<keyword evidence="3 6" id="KW-0442">Lipid degradation</keyword>
<dbReference type="Gene3D" id="1.10.238.10">
    <property type="entry name" value="EF-hand"/>
    <property type="match status" value="2"/>
</dbReference>
<feature type="region of interest" description="Disordered" evidence="7">
    <location>
        <begin position="79"/>
        <end position="98"/>
    </location>
</feature>
<dbReference type="SMART" id="SM00149">
    <property type="entry name" value="PLCYc"/>
    <property type="match status" value="1"/>
</dbReference>
<feature type="compositionally biased region" description="Basic and acidic residues" evidence="7">
    <location>
        <begin position="79"/>
        <end position="88"/>
    </location>
</feature>
<accession>A0AAF0JEI2</accession>
<dbReference type="Pfam" id="PF00387">
    <property type="entry name" value="PI-PLC-Y"/>
    <property type="match status" value="1"/>
</dbReference>
<dbReference type="GO" id="GO:0051209">
    <property type="term" value="P:release of sequestered calcium ion into cytosol"/>
    <property type="evidence" value="ECO:0007669"/>
    <property type="project" value="TreeGrafter"/>
</dbReference>
<dbReference type="InterPro" id="IPR011993">
    <property type="entry name" value="PH-like_dom_sf"/>
</dbReference>
<dbReference type="CDD" id="cd00275">
    <property type="entry name" value="C2_PLC_like"/>
    <property type="match status" value="1"/>
</dbReference>
<dbReference type="CDD" id="cd08598">
    <property type="entry name" value="PI-PLC1c_yeast"/>
    <property type="match status" value="1"/>
</dbReference>
<evidence type="ECO:0000256" key="5">
    <source>
        <dbReference type="ARBA" id="ARBA00023224"/>
    </source>
</evidence>
<keyword evidence="4 6" id="KW-0443">Lipid metabolism</keyword>
<organism evidence="10 11">
    <name type="scientific">Malassezia japonica</name>
    <dbReference type="NCBI Taxonomy" id="223818"/>
    <lineage>
        <taxon>Eukaryota</taxon>
        <taxon>Fungi</taxon>
        <taxon>Dikarya</taxon>
        <taxon>Basidiomycota</taxon>
        <taxon>Ustilaginomycotina</taxon>
        <taxon>Malasseziomycetes</taxon>
        <taxon>Malasseziales</taxon>
        <taxon>Malasseziaceae</taxon>
        <taxon>Malassezia</taxon>
    </lineage>
</organism>
<dbReference type="EC" id="3.1.4.11" evidence="1 6"/>
<reference evidence="10" key="1">
    <citation type="submission" date="2023-03" db="EMBL/GenBank/DDBJ databases">
        <title>Mating type loci evolution in Malassezia.</title>
        <authorList>
            <person name="Coelho M.A."/>
        </authorList>
    </citation>
    <scope>NUCLEOTIDE SEQUENCE</scope>
    <source>
        <strain evidence="10">CBS 9431</strain>
    </source>
</reference>
<dbReference type="SUPFAM" id="SSF49562">
    <property type="entry name" value="C2 domain (Calcium/lipid-binding domain, CaLB)"/>
    <property type="match status" value="1"/>
</dbReference>
<dbReference type="InterPro" id="IPR001192">
    <property type="entry name" value="PI-PLC_fam"/>
</dbReference>
<gene>
    <name evidence="10" type="ORF">MJAP1_000899</name>
</gene>
<dbReference type="Gene3D" id="2.30.29.30">
    <property type="entry name" value="Pleckstrin-homology domain (PH domain)/Phosphotyrosine-binding domain (PTB)"/>
    <property type="match status" value="1"/>
</dbReference>
<dbReference type="EMBL" id="CP119958">
    <property type="protein sequence ID" value="WFD37951.1"/>
    <property type="molecule type" value="Genomic_DNA"/>
</dbReference>
<dbReference type="RefSeq" id="XP_060120848.1">
    <property type="nucleotide sequence ID" value="XM_060264865.1"/>
</dbReference>
<feature type="compositionally biased region" description="Low complexity" evidence="7">
    <location>
        <begin position="89"/>
        <end position="98"/>
    </location>
</feature>
<feature type="domain" description="C2" evidence="8">
    <location>
        <begin position="715"/>
        <end position="856"/>
    </location>
</feature>
<dbReference type="InterPro" id="IPR000909">
    <property type="entry name" value="PLipase_C_PInositol-sp_X_dom"/>
</dbReference>
<dbReference type="InterPro" id="IPR035892">
    <property type="entry name" value="C2_domain_sf"/>
</dbReference>
<dbReference type="InterPro" id="IPR000008">
    <property type="entry name" value="C2_dom"/>
</dbReference>
<dbReference type="Proteomes" id="UP001217754">
    <property type="component" value="Chromosome 1"/>
</dbReference>
<dbReference type="PANTHER" id="PTHR10336:SF36">
    <property type="entry name" value="1-PHOSPHATIDYLINOSITOL 4,5-BISPHOSPHATE PHOSPHODIESTERASE BETA-4"/>
    <property type="match status" value="1"/>
</dbReference>
<evidence type="ECO:0000256" key="6">
    <source>
        <dbReference type="RuleBase" id="RU361133"/>
    </source>
</evidence>
<dbReference type="PROSITE" id="PS50004">
    <property type="entry name" value="C2"/>
    <property type="match status" value="1"/>
</dbReference>
<comment type="catalytic activity">
    <reaction evidence="6">
        <text>a 1,2-diacyl-sn-glycero-3-phospho-(1D-myo-inositol-4,5-bisphosphate) + H2O = 1D-myo-inositol 1,4,5-trisphosphate + a 1,2-diacyl-sn-glycerol + H(+)</text>
        <dbReference type="Rhea" id="RHEA:33179"/>
        <dbReference type="ChEBI" id="CHEBI:15377"/>
        <dbReference type="ChEBI" id="CHEBI:15378"/>
        <dbReference type="ChEBI" id="CHEBI:17815"/>
        <dbReference type="ChEBI" id="CHEBI:58456"/>
        <dbReference type="ChEBI" id="CHEBI:203600"/>
        <dbReference type="EC" id="3.1.4.11"/>
    </reaction>
</comment>
<evidence type="ECO:0000256" key="2">
    <source>
        <dbReference type="ARBA" id="ARBA00022801"/>
    </source>
</evidence>
<dbReference type="GeneID" id="85224548"/>
<evidence type="ECO:0000256" key="4">
    <source>
        <dbReference type="ARBA" id="ARBA00023098"/>
    </source>
</evidence>
<dbReference type="PROSITE" id="PS50008">
    <property type="entry name" value="PIPLC_Y_DOMAIN"/>
    <property type="match status" value="1"/>
</dbReference>
<dbReference type="Pfam" id="PF00388">
    <property type="entry name" value="PI-PLC-X"/>
    <property type="match status" value="1"/>
</dbReference>
<dbReference type="InterPro" id="IPR011992">
    <property type="entry name" value="EF-hand-dom_pair"/>
</dbReference>
<evidence type="ECO:0000256" key="7">
    <source>
        <dbReference type="SAM" id="MobiDB-lite"/>
    </source>
</evidence>
<dbReference type="InterPro" id="IPR017946">
    <property type="entry name" value="PLC-like_Pdiesterase_TIM-brl"/>
</dbReference>
<dbReference type="PRINTS" id="PR00390">
    <property type="entry name" value="PHPHLIPASEC"/>
</dbReference>
<feature type="region of interest" description="Disordered" evidence="7">
    <location>
        <begin position="1"/>
        <end position="47"/>
    </location>
</feature>
<dbReference type="InterPro" id="IPR037755">
    <property type="entry name" value="Plc1_PH"/>
</dbReference>
<dbReference type="CDD" id="cd13360">
    <property type="entry name" value="PH_PLC_fungal"/>
    <property type="match status" value="1"/>
</dbReference>
<dbReference type="InterPro" id="IPR015359">
    <property type="entry name" value="PLC_EF-hand-like"/>
</dbReference>
<dbReference type="PROSITE" id="PS50007">
    <property type="entry name" value="PIPLC_X_DOMAIN"/>
    <property type="match status" value="1"/>
</dbReference>
<dbReference type="CDD" id="cd16207">
    <property type="entry name" value="EFh_ScPlc1p_like"/>
    <property type="match status" value="1"/>
</dbReference>
<sequence>MRSTPDAPRRRQTDPIPIRAPGRRASTSGGSTASGASDSGAPWSSSPAAITRSLTESIHGLQTRYSDWKHSTKAFRKMRLDSVPRDNSSDSLSSTASAPPTVVLEPLEAIVSDVLLAGEPMLKVTQNKVAQRTFSVDTESAAIVWASKKDNKVPLYAIRDVRFGAEARSYRQSLQIADSHEPLWISVIYQTPKAYKAVHLIALSSESLQRWRDTLLGVMAQRQALISGRVPAASTQSHWLNASWQEKDAKLTLDDVAQLCQRTGIQCSHRELKAHFEAADTQKKGVLNFEAFQHFVASLKRRVDVEQIFQAWADQETISLDVFCGFLRQEQRESWSDEQVAKVYERHASPQGMGYDQFLTYLLSRDNASGAARTARRTASRHRHEASDEGDHALTLPLSDYFISSSHNTYLVGGQWKGDSTVEGYVRALQQGARSVELDCWDGPNGQPQVTHGRTLTGKVPFDDVVAAIAQYAFVSSPYPLILSLEIHNDVQQQEAIASILRTRLGTMLVTAPLDDMPRDTLPSPEELRGRVLVKFKDWGLIHMLEHVAEPPPESPVSTTDYTESEGDSLLDQARGIVRHIKRPLRKEPPAEHAPMSDSLTALLVYTIGVRCRGINKKEHYAPEHMFSLSERKALRIIRTNNADLVKHNVTHLTRVYPSLSTLSRLHSSSANFLPIDMWAAGCQLVALNWQTRDRGMEMNQAFFSYYSGGYRLKPAGLRERTLLKNGPGAIRVSLHLTIVSAQQLPPGARDEETNVYIALSAHTPLQWGRAARIVRDEGVGTSPRLGSASFRTASANSALAPMWNARCTVQLDLPAPLAAEAYESDQLRTVTRGLLDLCFLRFQVFNEHQGVSNALASSTANLGTLSQGFRHLPLYDTQLSRLLYATLFVHTQYTLERVE</sequence>
<dbReference type="GO" id="GO:0004435">
    <property type="term" value="F:phosphatidylinositol-4,5-bisphosphate phospholipase C activity"/>
    <property type="evidence" value="ECO:0007669"/>
    <property type="project" value="UniProtKB-EC"/>
</dbReference>
<feature type="compositionally biased region" description="Low complexity" evidence="7">
    <location>
        <begin position="23"/>
        <end position="42"/>
    </location>
</feature>
<proteinExistence type="predicted"/>
<keyword evidence="5" id="KW-0807">Transducer</keyword>
<dbReference type="GO" id="GO:0016042">
    <property type="term" value="P:lipid catabolic process"/>
    <property type="evidence" value="ECO:0007669"/>
    <property type="project" value="UniProtKB-KW"/>
</dbReference>
<name>A0AAF0JEI2_9BASI</name>
<feature type="domain" description="PI-PLC Y-box" evidence="9">
    <location>
        <begin position="600"/>
        <end position="719"/>
    </location>
</feature>
<evidence type="ECO:0000256" key="3">
    <source>
        <dbReference type="ARBA" id="ARBA00022963"/>
    </source>
</evidence>
<dbReference type="SUPFAM" id="SSF51695">
    <property type="entry name" value="PLC-like phosphodiesterases"/>
    <property type="match status" value="1"/>
</dbReference>
<evidence type="ECO:0000256" key="1">
    <source>
        <dbReference type="ARBA" id="ARBA00012368"/>
    </source>
</evidence>
<dbReference type="PANTHER" id="PTHR10336">
    <property type="entry name" value="PHOSPHOINOSITIDE-SPECIFIC PHOSPHOLIPASE C FAMILY PROTEIN"/>
    <property type="match status" value="1"/>
</dbReference>
<keyword evidence="11" id="KW-1185">Reference proteome</keyword>
<dbReference type="InterPro" id="IPR001711">
    <property type="entry name" value="PLipase_C_Pinositol-sp_Y"/>
</dbReference>
<dbReference type="AlphaFoldDB" id="A0AAF0JEI2"/>
<dbReference type="Gene3D" id="3.20.20.190">
    <property type="entry name" value="Phosphatidylinositol (PI) phosphodiesterase"/>
    <property type="match status" value="1"/>
</dbReference>
<evidence type="ECO:0000313" key="10">
    <source>
        <dbReference type="EMBL" id="WFD37951.1"/>
    </source>
</evidence>
<evidence type="ECO:0000313" key="11">
    <source>
        <dbReference type="Proteomes" id="UP001217754"/>
    </source>
</evidence>
<dbReference type="SMART" id="SM00148">
    <property type="entry name" value="PLCXc"/>
    <property type="match status" value="1"/>
</dbReference>